<accession>A0A652L602</accession>
<protein>
    <submittedName>
        <fullName evidence="1">Aldolase</fullName>
    </submittedName>
</protein>
<gene>
    <name evidence="1" type="ORF">EAO74_09670</name>
</gene>
<dbReference type="Gene3D" id="3.20.20.70">
    <property type="entry name" value="Aldolase class I"/>
    <property type="match status" value="1"/>
</dbReference>
<feature type="non-terminal residue" evidence="1">
    <location>
        <position position="53"/>
    </location>
</feature>
<dbReference type="AlphaFoldDB" id="A0A652L602"/>
<evidence type="ECO:0000313" key="1">
    <source>
        <dbReference type="EMBL" id="TXS31266.1"/>
    </source>
</evidence>
<organism evidence="1">
    <name type="scientific">Streptomyces sp. gb1(2016)</name>
    <dbReference type="NCBI Taxonomy" id="1828321"/>
    <lineage>
        <taxon>Bacteria</taxon>
        <taxon>Bacillati</taxon>
        <taxon>Actinomycetota</taxon>
        <taxon>Actinomycetes</taxon>
        <taxon>Kitasatosporales</taxon>
        <taxon>Streptomycetaceae</taxon>
        <taxon>Streptomyces</taxon>
    </lineage>
</organism>
<proteinExistence type="predicted"/>
<dbReference type="EMBL" id="RDBM01000033">
    <property type="protein sequence ID" value="TXS31266.1"/>
    <property type="molecule type" value="Genomic_DNA"/>
</dbReference>
<dbReference type="SUPFAM" id="SSF51569">
    <property type="entry name" value="Aldolase"/>
    <property type="match status" value="1"/>
</dbReference>
<reference evidence="1" key="1">
    <citation type="submission" date="2018-10" db="EMBL/GenBank/DDBJ databases">
        <authorList>
            <person name="Hariharan J."/>
            <person name="Choudoir M.J."/>
            <person name="Diebold P."/>
            <person name="Panke-Buisse K."/>
            <person name="Campbell A.N."/>
            <person name="Buckley D.H."/>
        </authorList>
    </citation>
    <scope>NUCLEOTIDE SEQUENCE</scope>
    <source>
        <strain evidence="1">Gb1</strain>
    </source>
</reference>
<name>A0A652L602_9ACTN</name>
<sequence length="53" mass="5594">MLHRTRLAAIVRGPDPDAALRTVLTLAEEGVALVEVSLNTTDALGVIRRAAAE</sequence>
<comment type="caution">
    <text evidence="1">The sequence shown here is derived from an EMBL/GenBank/DDBJ whole genome shotgun (WGS) entry which is preliminary data.</text>
</comment>
<dbReference type="InterPro" id="IPR013785">
    <property type="entry name" value="Aldolase_TIM"/>
</dbReference>